<feature type="domain" description="RNA ligase" evidence="1">
    <location>
        <begin position="127"/>
        <end position="295"/>
    </location>
</feature>
<keyword evidence="3" id="KW-1185">Reference proteome</keyword>
<dbReference type="Pfam" id="PF09414">
    <property type="entry name" value="RNA_ligase"/>
    <property type="match status" value="1"/>
</dbReference>
<evidence type="ECO:0000313" key="2">
    <source>
        <dbReference type="EMBL" id="MDL2345215.1"/>
    </source>
</evidence>
<dbReference type="InterPro" id="IPR012646">
    <property type="entry name" value="RNA_ligase_DRB0094"/>
</dbReference>
<dbReference type="EMBL" id="JASNGB010000165">
    <property type="protein sequence ID" value="MDL2345215.1"/>
    <property type="molecule type" value="Genomic_DNA"/>
</dbReference>
<dbReference type="InterPro" id="IPR021122">
    <property type="entry name" value="RNA_ligase_dom_REL/Rnl2"/>
</dbReference>
<evidence type="ECO:0000313" key="3">
    <source>
        <dbReference type="Proteomes" id="UP001302059"/>
    </source>
</evidence>
<dbReference type="RefSeq" id="WP_285524658.1">
    <property type="nucleotide sequence ID" value="NZ_JASNGB010000165.1"/>
</dbReference>
<accession>A0ABT7JL52</accession>
<reference evidence="2 3" key="1">
    <citation type="submission" date="2023-05" db="EMBL/GenBank/DDBJ databases">
        <authorList>
            <person name="Gao F."/>
        </authorList>
    </citation>
    <scope>NUCLEOTIDE SEQUENCE [LARGE SCALE GENOMIC DNA]</scope>
    <source>
        <strain evidence="2 3">MIMF12</strain>
    </source>
</reference>
<dbReference type="NCBIfam" id="TIGR02306">
    <property type="entry name" value="RNA_lig_DRB0094"/>
    <property type="match status" value="1"/>
</dbReference>
<protein>
    <submittedName>
        <fullName evidence="2">RNA ligase (ATP)</fullName>
        <ecNumber evidence="2">6.5.1.3</ecNumber>
    </submittedName>
</protein>
<dbReference type="Proteomes" id="UP001302059">
    <property type="component" value="Unassembled WGS sequence"/>
</dbReference>
<dbReference type="EC" id="6.5.1.3" evidence="2"/>
<proteinExistence type="predicted"/>
<dbReference type="SUPFAM" id="SSF56091">
    <property type="entry name" value="DNA ligase/mRNA capping enzyme, catalytic domain"/>
    <property type="match status" value="1"/>
</dbReference>
<dbReference type="GO" id="GO:0003972">
    <property type="term" value="F:RNA ligase (ATP) activity"/>
    <property type="evidence" value="ECO:0007669"/>
    <property type="project" value="UniProtKB-EC"/>
</dbReference>
<evidence type="ECO:0000259" key="1">
    <source>
        <dbReference type="Pfam" id="PF09414"/>
    </source>
</evidence>
<keyword evidence="2" id="KW-0436">Ligase</keyword>
<comment type="caution">
    <text evidence="2">The sequence shown here is derived from an EMBL/GenBank/DDBJ whole genome shotgun (WGS) entry which is preliminary data.</text>
</comment>
<organism evidence="2 3">
    <name type="scientific">Deinococcus rhizophilus</name>
    <dbReference type="NCBI Taxonomy" id="3049544"/>
    <lineage>
        <taxon>Bacteria</taxon>
        <taxon>Thermotogati</taxon>
        <taxon>Deinococcota</taxon>
        <taxon>Deinococci</taxon>
        <taxon>Deinococcales</taxon>
        <taxon>Deinococcaceae</taxon>
        <taxon>Deinococcus</taxon>
    </lineage>
</organism>
<sequence>MVRKGEFREGDPIIIAPERAVLPPHLAERYVNADTGASYLHGPDKNRVGPVRLRGELSQGVILPGEGLENLPFGEDLSPHLGITFWEPPVPVHMAGEVAPLPPVGHYTHHDVEQFGIYAGEFQAGEPVLAHEKLHGSQGVYFRTAAGAWLVTSKGLSRNRLTLRENSGNVYWQAARRVGLFEAADAAFPGGEVQVFGEVVPVQKGFTYGERQPTGFVFKLVHEGRVLPRAEWPMWFVEQSVPLLYEGPFDVATLRELRNGLETVSGQGLHIREGIVVTPLVPRLTADGRDLSLKLISDAYAKKETGEEYS</sequence>
<name>A0ABT7JL52_9DEIO</name>
<gene>
    <name evidence="2" type="ORF">QOL99_13805</name>
</gene>